<comment type="caution">
    <text evidence="2">The sequence shown here is derived from an EMBL/GenBank/DDBJ whole genome shotgun (WGS) entry which is preliminary data.</text>
</comment>
<name>A0ABW3VHU1_9PSEU</name>
<dbReference type="RefSeq" id="WP_346092057.1">
    <property type="nucleotide sequence ID" value="NZ_BAABKS010000051.1"/>
</dbReference>
<keyword evidence="3" id="KW-1185">Reference proteome</keyword>
<dbReference type="EMBL" id="JBHTMB010000127">
    <property type="protein sequence ID" value="MFD1234411.1"/>
    <property type="molecule type" value="Genomic_DNA"/>
</dbReference>
<dbReference type="Proteomes" id="UP001597182">
    <property type="component" value="Unassembled WGS sequence"/>
</dbReference>
<protein>
    <submittedName>
        <fullName evidence="2">Type IV toxin-antitoxin system AbiEi family antitoxin domain-containing protein</fullName>
    </submittedName>
</protein>
<proteinExistence type="predicted"/>
<evidence type="ECO:0000313" key="2">
    <source>
        <dbReference type="EMBL" id="MFD1234411.1"/>
    </source>
</evidence>
<gene>
    <name evidence="2" type="ORF">ACFQ34_14065</name>
</gene>
<accession>A0ABW3VHU1</accession>
<sequence>MDVHGLTSRSALLAAGVSDDELARWCAKGELVRIARGAYLPAAEAEGIDRAARHALQVRAALARLRIPVAASHVSAAVLHGLPVWDVPLDRVHLTRASPGSVRRSARLHLHGTGLADDETELLTGCHATTVARTVVDIARTEPFEQAVAVADAALRAGLVAPASLAHARRRARHRCGATAAGRVVEFADGRAESVGESRSRVALRRHGLPGPELQWEVRGGGRLIGRVDFGWPARRVVGEFDGRVKYTRGSRDDAAAVVWVEKRREDALRAVGLRVVRWTWADLADFDAVAARLRAALGIS</sequence>
<reference evidence="3" key="1">
    <citation type="journal article" date="2019" name="Int. J. Syst. Evol. Microbiol.">
        <title>The Global Catalogue of Microorganisms (GCM) 10K type strain sequencing project: providing services to taxonomists for standard genome sequencing and annotation.</title>
        <authorList>
            <consortium name="The Broad Institute Genomics Platform"/>
            <consortium name="The Broad Institute Genome Sequencing Center for Infectious Disease"/>
            <person name="Wu L."/>
            <person name="Ma J."/>
        </authorList>
    </citation>
    <scope>NUCLEOTIDE SEQUENCE [LARGE SCALE GENOMIC DNA]</scope>
    <source>
        <strain evidence="3">CCUG 49018</strain>
    </source>
</reference>
<feature type="domain" description="AbiEi antitoxin N-terminal" evidence="1">
    <location>
        <begin position="8"/>
        <end position="41"/>
    </location>
</feature>
<evidence type="ECO:0000259" key="1">
    <source>
        <dbReference type="Pfam" id="PF13338"/>
    </source>
</evidence>
<dbReference type="Pfam" id="PF13338">
    <property type="entry name" value="AbiEi_4"/>
    <property type="match status" value="1"/>
</dbReference>
<organism evidence="2 3">
    <name type="scientific">Pseudonocardia benzenivorans</name>
    <dbReference type="NCBI Taxonomy" id="228005"/>
    <lineage>
        <taxon>Bacteria</taxon>
        <taxon>Bacillati</taxon>
        <taxon>Actinomycetota</taxon>
        <taxon>Actinomycetes</taxon>
        <taxon>Pseudonocardiales</taxon>
        <taxon>Pseudonocardiaceae</taxon>
        <taxon>Pseudonocardia</taxon>
    </lineage>
</organism>
<evidence type="ECO:0000313" key="3">
    <source>
        <dbReference type="Proteomes" id="UP001597182"/>
    </source>
</evidence>
<dbReference type="InterPro" id="IPR025159">
    <property type="entry name" value="AbiEi_N"/>
</dbReference>